<feature type="chain" id="PRO_5020446574" description="Dockerin domain-containing protein" evidence="1">
    <location>
        <begin position="27"/>
        <end position="214"/>
    </location>
</feature>
<evidence type="ECO:0000313" key="3">
    <source>
        <dbReference type="EMBL" id="RXE59159.1"/>
    </source>
</evidence>
<accession>A0A4V1K260</accession>
<sequence length="214" mass="24009">MSKGKISFLLVVLLLVTAFLPTAVLAETTEETWIKVAPRSEDVSISVKSDGAGEFAAIVKIMFGSSGYRVNYDDVVTIAEGTKKISFVGEADIQAWTGGSPTVMTEKTLTYHLGKLSKGDYSFTFKSSDFSKIYEFEVLPDVYICYGDINDDGKINSTDYTLIRRCILERRYDERADINVDGVVNSTDLTVFKRYLLKMINTLPYRKSSEYIIF</sequence>
<comment type="caution">
    <text evidence="3">The sequence shown here is derived from an EMBL/GenBank/DDBJ whole genome shotgun (WGS) entry which is preliminary data.</text>
</comment>
<dbReference type="InterPro" id="IPR016134">
    <property type="entry name" value="Dockerin_dom"/>
</dbReference>
<dbReference type="AlphaFoldDB" id="A0A4V1K260"/>
<dbReference type="GO" id="GO:0004553">
    <property type="term" value="F:hydrolase activity, hydrolyzing O-glycosyl compounds"/>
    <property type="evidence" value="ECO:0007669"/>
    <property type="project" value="InterPro"/>
</dbReference>
<dbReference type="CDD" id="cd14256">
    <property type="entry name" value="Dockerin_I"/>
    <property type="match status" value="1"/>
</dbReference>
<name>A0A4V1K260_9FIRM</name>
<feature type="signal peptide" evidence="1">
    <location>
        <begin position="1"/>
        <end position="26"/>
    </location>
</feature>
<dbReference type="PROSITE" id="PS00448">
    <property type="entry name" value="CLOS_CELLULOSOME_RPT"/>
    <property type="match status" value="1"/>
</dbReference>
<dbReference type="OrthoDB" id="2078300at2"/>
<evidence type="ECO:0000256" key="1">
    <source>
        <dbReference type="SAM" id="SignalP"/>
    </source>
</evidence>
<proteinExistence type="predicted"/>
<dbReference type="Gene3D" id="1.10.1330.10">
    <property type="entry name" value="Dockerin domain"/>
    <property type="match status" value="1"/>
</dbReference>
<dbReference type="InterPro" id="IPR002105">
    <property type="entry name" value="Dockerin_1_rpt"/>
</dbReference>
<dbReference type="Proteomes" id="UP000289166">
    <property type="component" value="Unassembled WGS sequence"/>
</dbReference>
<dbReference type="GO" id="GO:0000272">
    <property type="term" value="P:polysaccharide catabolic process"/>
    <property type="evidence" value="ECO:0007669"/>
    <property type="project" value="InterPro"/>
</dbReference>
<dbReference type="RefSeq" id="WP_128705969.1">
    <property type="nucleotide sequence ID" value="NZ_RLII01000008.1"/>
</dbReference>
<keyword evidence="4" id="KW-1185">Reference proteome</keyword>
<evidence type="ECO:0000259" key="2">
    <source>
        <dbReference type="PROSITE" id="PS51766"/>
    </source>
</evidence>
<dbReference type="PROSITE" id="PS00018">
    <property type="entry name" value="EF_HAND_1"/>
    <property type="match status" value="1"/>
</dbReference>
<gene>
    <name evidence="3" type="ORF">EFD62_08415</name>
</gene>
<protein>
    <recommendedName>
        <fullName evidence="2">Dockerin domain-containing protein</fullName>
    </recommendedName>
</protein>
<dbReference type="InterPro" id="IPR036439">
    <property type="entry name" value="Dockerin_dom_sf"/>
</dbReference>
<feature type="domain" description="Dockerin" evidence="2">
    <location>
        <begin position="142"/>
        <end position="205"/>
    </location>
</feature>
<dbReference type="EMBL" id="RLII01000008">
    <property type="protein sequence ID" value="RXE59159.1"/>
    <property type="molecule type" value="Genomic_DNA"/>
</dbReference>
<dbReference type="Pfam" id="PF00404">
    <property type="entry name" value="Dockerin_1"/>
    <property type="match status" value="1"/>
</dbReference>
<reference evidence="4" key="1">
    <citation type="submission" date="2018-11" db="EMBL/GenBank/DDBJ databases">
        <title>Genome sequencing of a novel mesophilic and cellulolytic organism within the genus Hungateiclostridium.</title>
        <authorList>
            <person name="Rettenmaier R."/>
            <person name="Liebl W."/>
            <person name="Zverlov V."/>
        </authorList>
    </citation>
    <scope>NUCLEOTIDE SEQUENCE [LARGE SCALE GENOMIC DNA]</scope>
    <source>
        <strain evidence="4">N2K1</strain>
    </source>
</reference>
<dbReference type="PROSITE" id="PS51766">
    <property type="entry name" value="DOCKERIN"/>
    <property type="match status" value="1"/>
</dbReference>
<organism evidence="3 4">
    <name type="scientific">Acetivibrio mesophilus</name>
    <dbReference type="NCBI Taxonomy" id="2487273"/>
    <lineage>
        <taxon>Bacteria</taxon>
        <taxon>Bacillati</taxon>
        <taxon>Bacillota</taxon>
        <taxon>Clostridia</taxon>
        <taxon>Eubacteriales</taxon>
        <taxon>Oscillospiraceae</taxon>
        <taxon>Acetivibrio</taxon>
    </lineage>
</organism>
<keyword evidence="1" id="KW-0732">Signal</keyword>
<dbReference type="SUPFAM" id="SSF63446">
    <property type="entry name" value="Type I dockerin domain"/>
    <property type="match status" value="1"/>
</dbReference>
<evidence type="ECO:0000313" key="4">
    <source>
        <dbReference type="Proteomes" id="UP000289166"/>
    </source>
</evidence>
<dbReference type="InterPro" id="IPR018247">
    <property type="entry name" value="EF_Hand_1_Ca_BS"/>
</dbReference>